<dbReference type="Gene3D" id="3.30.450.20">
    <property type="entry name" value="PAS domain"/>
    <property type="match status" value="2"/>
</dbReference>
<dbReference type="InterPro" id="IPR033479">
    <property type="entry name" value="dCache_1"/>
</dbReference>
<dbReference type="Pfam" id="PF02743">
    <property type="entry name" value="dCache_1"/>
    <property type="match status" value="1"/>
</dbReference>
<dbReference type="SMART" id="SM00388">
    <property type="entry name" value="HisKA"/>
    <property type="match status" value="1"/>
</dbReference>
<keyword evidence="13 14" id="KW-0472">Membrane</keyword>
<organism evidence="16 17">
    <name type="scientific">Cytobacillus depressus</name>
    <dbReference type="NCBI Taxonomy" id="1602942"/>
    <lineage>
        <taxon>Bacteria</taxon>
        <taxon>Bacillati</taxon>
        <taxon>Bacillota</taxon>
        <taxon>Bacilli</taxon>
        <taxon>Bacillales</taxon>
        <taxon>Bacillaceae</taxon>
        <taxon>Cytobacillus</taxon>
    </lineage>
</organism>
<comment type="subcellular location">
    <subcellularLocation>
        <location evidence="2">Cell membrane</location>
        <topology evidence="2">Multi-pass membrane protein</topology>
    </subcellularLocation>
</comment>
<evidence type="ECO:0000256" key="11">
    <source>
        <dbReference type="ARBA" id="ARBA00022989"/>
    </source>
</evidence>
<evidence type="ECO:0000256" key="8">
    <source>
        <dbReference type="ARBA" id="ARBA00022741"/>
    </source>
</evidence>
<dbReference type="OrthoDB" id="9815750at2"/>
<keyword evidence="5" id="KW-0597">Phosphoprotein</keyword>
<evidence type="ECO:0000256" key="9">
    <source>
        <dbReference type="ARBA" id="ARBA00022777"/>
    </source>
</evidence>
<evidence type="ECO:0000256" key="1">
    <source>
        <dbReference type="ARBA" id="ARBA00000085"/>
    </source>
</evidence>
<feature type="transmembrane region" description="Helical" evidence="14">
    <location>
        <begin position="247"/>
        <end position="268"/>
    </location>
</feature>
<comment type="catalytic activity">
    <reaction evidence="1">
        <text>ATP + protein L-histidine = ADP + protein N-phospho-L-histidine.</text>
        <dbReference type="EC" id="2.7.13.3"/>
    </reaction>
</comment>
<dbReference type="InterPro" id="IPR029151">
    <property type="entry name" value="Sensor-like_sf"/>
</dbReference>
<dbReference type="CDD" id="cd12914">
    <property type="entry name" value="PDC1_DGC_like"/>
    <property type="match status" value="1"/>
</dbReference>
<proteinExistence type="predicted"/>
<keyword evidence="10" id="KW-0067">ATP-binding</keyword>
<dbReference type="Proteomes" id="UP000481030">
    <property type="component" value="Unassembled WGS sequence"/>
</dbReference>
<dbReference type="InterPro" id="IPR036097">
    <property type="entry name" value="HisK_dim/P_sf"/>
</dbReference>
<keyword evidence="7 14" id="KW-0812">Transmembrane</keyword>
<evidence type="ECO:0000259" key="15">
    <source>
        <dbReference type="PROSITE" id="PS50109"/>
    </source>
</evidence>
<evidence type="ECO:0000313" key="16">
    <source>
        <dbReference type="EMBL" id="KAB2334556.1"/>
    </source>
</evidence>
<keyword evidence="11 14" id="KW-1133">Transmembrane helix</keyword>
<dbReference type="Gene3D" id="3.30.565.10">
    <property type="entry name" value="Histidine kinase-like ATPase, C-terminal domain"/>
    <property type="match status" value="1"/>
</dbReference>
<evidence type="ECO:0000256" key="10">
    <source>
        <dbReference type="ARBA" id="ARBA00022840"/>
    </source>
</evidence>
<evidence type="ECO:0000313" key="17">
    <source>
        <dbReference type="Proteomes" id="UP000481030"/>
    </source>
</evidence>
<dbReference type="SMART" id="SM00387">
    <property type="entry name" value="HATPase_c"/>
    <property type="match status" value="1"/>
</dbReference>
<protein>
    <recommendedName>
        <fullName evidence="3">histidine kinase</fullName>
        <ecNumber evidence="3">2.7.13.3</ecNumber>
    </recommendedName>
</protein>
<evidence type="ECO:0000256" key="5">
    <source>
        <dbReference type="ARBA" id="ARBA00022553"/>
    </source>
</evidence>
<dbReference type="InterPro" id="IPR003594">
    <property type="entry name" value="HATPase_dom"/>
</dbReference>
<dbReference type="SUPFAM" id="SSF47384">
    <property type="entry name" value="Homodimeric domain of signal transducing histidine kinase"/>
    <property type="match status" value="1"/>
</dbReference>
<dbReference type="InterPro" id="IPR003661">
    <property type="entry name" value="HisK_dim/P_dom"/>
</dbReference>
<dbReference type="AlphaFoldDB" id="A0A6L3V3L6"/>
<comment type="caution">
    <text evidence="16">The sequence shown here is derived from an EMBL/GenBank/DDBJ whole genome shotgun (WGS) entry which is preliminary data.</text>
</comment>
<dbReference type="SUPFAM" id="SSF55874">
    <property type="entry name" value="ATPase domain of HSP90 chaperone/DNA topoisomerase II/histidine kinase"/>
    <property type="match status" value="1"/>
</dbReference>
<feature type="domain" description="Histidine kinase" evidence="15">
    <location>
        <begin position="295"/>
        <end position="501"/>
    </location>
</feature>
<dbReference type="EC" id="2.7.13.3" evidence="3"/>
<dbReference type="GO" id="GO:0005524">
    <property type="term" value="F:ATP binding"/>
    <property type="evidence" value="ECO:0007669"/>
    <property type="project" value="UniProtKB-KW"/>
</dbReference>
<evidence type="ECO:0000256" key="2">
    <source>
        <dbReference type="ARBA" id="ARBA00004651"/>
    </source>
</evidence>
<dbReference type="CDD" id="cd00082">
    <property type="entry name" value="HisKA"/>
    <property type="match status" value="1"/>
</dbReference>
<evidence type="ECO:0000256" key="13">
    <source>
        <dbReference type="ARBA" id="ARBA00023136"/>
    </source>
</evidence>
<dbReference type="PROSITE" id="PS50109">
    <property type="entry name" value="HIS_KIN"/>
    <property type="match status" value="1"/>
</dbReference>
<keyword evidence="9" id="KW-0418">Kinase</keyword>
<keyword evidence="4" id="KW-1003">Cell membrane</keyword>
<feature type="transmembrane region" description="Helical" evidence="14">
    <location>
        <begin position="12"/>
        <end position="32"/>
    </location>
</feature>
<dbReference type="PANTHER" id="PTHR43065">
    <property type="entry name" value="SENSOR HISTIDINE KINASE"/>
    <property type="match status" value="1"/>
</dbReference>
<keyword evidence="17" id="KW-1185">Reference proteome</keyword>
<dbReference type="RefSeq" id="WP_151535632.1">
    <property type="nucleotide sequence ID" value="NZ_WBOS01000006.1"/>
</dbReference>
<dbReference type="EMBL" id="WBOS01000006">
    <property type="protein sequence ID" value="KAB2334556.1"/>
    <property type="molecule type" value="Genomic_DNA"/>
</dbReference>
<dbReference type="InterPro" id="IPR036890">
    <property type="entry name" value="HATPase_C_sf"/>
</dbReference>
<dbReference type="PANTHER" id="PTHR43065:SF10">
    <property type="entry name" value="PEROXIDE STRESS-ACTIVATED HISTIDINE KINASE MAK3"/>
    <property type="match status" value="1"/>
</dbReference>
<evidence type="ECO:0000256" key="7">
    <source>
        <dbReference type="ARBA" id="ARBA00022692"/>
    </source>
</evidence>
<evidence type="ECO:0000256" key="6">
    <source>
        <dbReference type="ARBA" id="ARBA00022679"/>
    </source>
</evidence>
<dbReference type="SUPFAM" id="SSF103190">
    <property type="entry name" value="Sensory domain-like"/>
    <property type="match status" value="1"/>
</dbReference>
<dbReference type="PRINTS" id="PR00344">
    <property type="entry name" value="BCTRLSENSOR"/>
</dbReference>
<evidence type="ECO:0000256" key="14">
    <source>
        <dbReference type="SAM" id="Phobius"/>
    </source>
</evidence>
<keyword evidence="8" id="KW-0547">Nucleotide-binding</keyword>
<name>A0A6L3V3L6_9BACI</name>
<evidence type="ECO:0000256" key="12">
    <source>
        <dbReference type="ARBA" id="ARBA00023012"/>
    </source>
</evidence>
<dbReference type="Pfam" id="PF00512">
    <property type="entry name" value="HisKA"/>
    <property type="match status" value="1"/>
</dbReference>
<keyword evidence="6" id="KW-0808">Transferase</keyword>
<evidence type="ECO:0000256" key="3">
    <source>
        <dbReference type="ARBA" id="ARBA00012438"/>
    </source>
</evidence>
<gene>
    <name evidence="16" type="ORF">F7731_15245</name>
</gene>
<dbReference type="Gene3D" id="1.10.287.130">
    <property type="match status" value="1"/>
</dbReference>
<dbReference type="GO" id="GO:0005886">
    <property type="term" value="C:plasma membrane"/>
    <property type="evidence" value="ECO:0007669"/>
    <property type="project" value="UniProtKB-SubCell"/>
</dbReference>
<dbReference type="GO" id="GO:0000155">
    <property type="term" value="F:phosphorelay sensor kinase activity"/>
    <property type="evidence" value="ECO:0007669"/>
    <property type="project" value="InterPro"/>
</dbReference>
<evidence type="ECO:0000256" key="4">
    <source>
        <dbReference type="ARBA" id="ARBA00022475"/>
    </source>
</evidence>
<dbReference type="InterPro" id="IPR005467">
    <property type="entry name" value="His_kinase_dom"/>
</dbReference>
<dbReference type="InterPro" id="IPR004358">
    <property type="entry name" value="Sig_transdc_His_kin-like_C"/>
</dbReference>
<sequence>MMHTRTTKLKLTTFLIYLIFTAVPSLLISFVLTEQEMKDYEEEYIDKAHWSANLQAKNIDNFIGETIGRLEMLATLIKVQHYNLNNVEEILKETHKTDDRFSGFYWTNAKGDILISSTSPYTLVNIGDRAFFNEAITKKKTSVSNALISRVTGNSIFSLASPVITNDHLLGVLLTNVSLDELEKSIETLITNERITITDQQGETIVQAGSVDPDHSLITYDLKLEHIPWTVTAGVSFEDQQLRQKTFLYYLFSIFVITNILLLLIYNARLKWKGKLEREQFEYQKMEMIGNLAASTAHEIRNPLTGISGLVKLLSEEYHDKKAQYYFDVIQNEIIRINAIVSELLFLGRPTAYTLNTYNMNEILKEIEPILQSEANYMNIDLSISYSKDDVTISCVKDHVKQVILNLSKNSLHAMPDGGLLSISIENHSACCFIIVKDTGIGIPKDELSKIFNPFFTKKKDGSGIGLTVCKRIIDSYHGNISIQSTPGIGTQVEIQIPTFKDDAPKVKEDSCAS</sequence>
<keyword evidence="12" id="KW-0902">Two-component regulatory system</keyword>
<reference evidence="16 17" key="1">
    <citation type="journal article" date="2016" name="Antonie Van Leeuwenhoek">
        <title>Bacillus depressus sp. nov., isolated from soil of a sunflower field.</title>
        <authorList>
            <person name="Wei X."/>
            <person name="Xin D."/>
            <person name="Xin Y."/>
            <person name="Zhang H."/>
            <person name="Wang T."/>
            <person name="Zhang J."/>
        </authorList>
    </citation>
    <scope>NUCLEOTIDE SEQUENCE [LARGE SCALE GENOMIC DNA]</scope>
    <source>
        <strain evidence="16 17">BZ1</strain>
    </source>
</reference>
<accession>A0A6L3V3L6</accession>
<dbReference type="Pfam" id="PF02518">
    <property type="entry name" value="HATPase_c"/>
    <property type="match status" value="1"/>
</dbReference>